<evidence type="ECO:0000313" key="9">
    <source>
        <dbReference type="EMBL" id="KAK1757589.1"/>
    </source>
</evidence>
<dbReference type="Pfam" id="PF00505">
    <property type="entry name" value="HMG_box"/>
    <property type="match status" value="1"/>
</dbReference>
<reference evidence="9" key="1">
    <citation type="submission" date="2023-06" db="EMBL/GenBank/DDBJ databases">
        <title>Genome-scale phylogeny and comparative genomics of the fungal order Sordariales.</title>
        <authorList>
            <consortium name="Lawrence Berkeley National Laboratory"/>
            <person name="Hensen N."/>
            <person name="Bonometti L."/>
            <person name="Westerberg I."/>
            <person name="Brannstrom I.O."/>
            <person name="Guillou S."/>
            <person name="Cros-Aarteil S."/>
            <person name="Calhoun S."/>
            <person name="Haridas S."/>
            <person name="Kuo A."/>
            <person name="Mondo S."/>
            <person name="Pangilinan J."/>
            <person name="Riley R."/>
            <person name="Labutti K."/>
            <person name="Andreopoulos B."/>
            <person name="Lipzen A."/>
            <person name="Chen C."/>
            <person name="Yanf M."/>
            <person name="Daum C."/>
            <person name="Ng V."/>
            <person name="Clum A."/>
            <person name="Steindorff A."/>
            <person name="Ohm R."/>
            <person name="Martin F."/>
            <person name="Silar P."/>
            <person name="Natvig D."/>
            <person name="Lalanne C."/>
            <person name="Gautier V."/>
            <person name="Ament-Velasquez S.L."/>
            <person name="Kruys A."/>
            <person name="Hutchinson M.I."/>
            <person name="Powell A.J."/>
            <person name="Barry K."/>
            <person name="Miller A.N."/>
            <person name="Grigoriev I.V."/>
            <person name="Debuchy R."/>
            <person name="Gladieux P."/>
            <person name="Thoren M.H."/>
            <person name="Johannesson H."/>
        </authorList>
    </citation>
    <scope>NUCLEOTIDE SEQUENCE</scope>
    <source>
        <strain evidence="9">PSN4</strain>
    </source>
</reference>
<protein>
    <recommendedName>
        <fullName evidence="8">HMG box domain-containing protein</fullName>
    </recommendedName>
</protein>
<evidence type="ECO:0000313" key="10">
    <source>
        <dbReference type="Proteomes" id="UP001239445"/>
    </source>
</evidence>
<dbReference type="GO" id="GO:0000981">
    <property type="term" value="F:DNA-binding transcription factor activity, RNA polymerase II-specific"/>
    <property type="evidence" value="ECO:0007669"/>
    <property type="project" value="TreeGrafter"/>
</dbReference>
<dbReference type="GO" id="GO:0000978">
    <property type="term" value="F:RNA polymerase II cis-regulatory region sequence-specific DNA binding"/>
    <property type="evidence" value="ECO:0007669"/>
    <property type="project" value="TreeGrafter"/>
</dbReference>
<accession>A0AAJ0FDG2</accession>
<feature type="compositionally biased region" description="Pro residues" evidence="7">
    <location>
        <begin position="432"/>
        <end position="442"/>
    </location>
</feature>
<gene>
    <name evidence="9" type="ORF">QBC47DRAFT_296234</name>
</gene>
<sequence>MDRNTPPSPAPSKSEMIPSGFHELMHHNATTSYPHEAYGMESGQLHSQPGSRHGTPVHALHAGYDHYLHQRGGGDHLVGRYHQQMYSQQNSPYGPIPEISQPYSTPATSPPTPSRASDVITTRSGTMIQRGAASKALGPKAARVEKSVAKKKKDRAKPVKNMPNLDKPMSELTQASQIPVADIESYVSRSVETRRREVETGKNPGRVKRPMNAFMLYRKAYQQRAKEWASQHNHQIVSRVCGLSWPLEPEAIRQQFKDWADIERDNHQKAHPDYKFTPSKPQKQKFREGKFIDSDGSDLDEFDFSRNRTMTNTPSHDADDDYVPPRSIHGVTMFPYQGMYGMAAMNPNRSAFEYSNPGKPMPAPYDHRDLAGQYYETHVRSQQRPIHQGTIEDVVMRKTPSPNFTYRSMHSHYDPGHYASHSPYQSQSPVMEPQPPPPPPMAQPQRLEHRIDPSLMPQEGSIYDPGNLNLFLDSATQQSWAPSHFTSGGEPEGQFNDALLGLEDTMSAEQHVQYLRGADDWQVESIADAGQFDTSWMDQASHKTD</sequence>
<keyword evidence="2" id="KW-0805">Transcription regulation</keyword>
<keyword evidence="5 6" id="KW-0539">Nucleus</keyword>
<dbReference type="EMBL" id="MU839830">
    <property type="protein sequence ID" value="KAK1757589.1"/>
    <property type="molecule type" value="Genomic_DNA"/>
</dbReference>
<evidence type="ECO:0000256" key="5">
    <source>
        <dbReference type="ARBA" id="ARBA00023242"/>
    </source>
</evidence>
<feature type="region of interest" description="Disordered" evidence="7">
    <location>
        <begin position="408"/>
        <end position="445"/>
    </location>
</feature>
<comment type="caution">
    <text evidence="9">The sequence shown here is derived from an EMBL/GenBank/DDBJ whole genome shotgun (WGS) entry which is preliminary data.</text>
</comment>
<evidence type="ECO:0000259" key="8">
    <source>
        <dbReference type="PROSITE" id="PS50118"/>
    </source>
</evidence>
<dbReference type="PROSITE" id="PS50118">
    <property type="entry name" value="HMG_BOX_2"/>
    <property type="match status" value="1"/>
</dbReference>
<dbReference type="InterPro" id="IPR036910">
    <property type="entry name" value="HMG_box_dom_sf"/>
</dbReference>
<dbReference type="PANTHER" id="PTHR45803">
    <property type="entry name" value="SOX100B"/>
    <property type="match status" value="1"/>
</dbReference>
<feature type="region of interest" description="Disordered" evidence="7">
    <location>
        <begin position="131"/>
        <end position="167"/>
    </location>
</feature>
<proteinExistence type="predicted"/>
<dbReference type="InterPro" id="IPR050917">
    <property type="entry name" value="SOX_TF"/>
</dbReference>
<feature type="domain" description="HMG box" evidence="8">
    <location>
        <begin position="207"/>
        <end position="275"/>
    </location>
</feature>
<dbReference type="InterPro" id="IPR009071">
    <property type="entry name" value="HMG_box_dom"/>
</dbReference>
<dbReference type="SUPFAM" id="SSF47095">
    <property type="entry name" value="HMG-box"/>
    <property type="match status" value="1"/>
</dbReference>
<comment type="subcellular location">
    <subcellularLocation>
        <location evidence="1">Nucleus</location>
    </subcellularLocation>
</comment>
<evidence type="ECO:0000256" key="2">
    <source>
        <dbReference type="ARBA" id="ARBA00023015"/>
    </source>
</evidence>
<dbReference type="CDD" id="cd01389">
    <property type="entry name" value="HMG-box_ROX1-like"/>
    <property type="match status" value="1"/>
</dbReference>
<dbReference type="Gene3D" id="1.10.30.10">
    <property type="entry name" value="High mobility group box domain"/>
    <property type="match status" value="1"/>
</dbReference>
<dbReference type="AlphaFoldDB" id="A0AAJ0FDG2"/>
<dbReference type="PANTHER" id="PTHR45803:SF5">
    <property type="entry name" value="SOX100B"/>
    <property type="match status" value="1"/>
</dbReference>
<evidence type="ECO:0000256" key="7">
    <source>
        <dbReference type="SAM" id="MobiDB-lite"/>
    </source>
</evidence>
<dbReference type="SMART" id="SM00398">
    <property type="entry name" value="HMG"/>
    <property type="match status" value="1"/>
</dbReference>
<evidence type="ECO:0000256" key="1">
    <source>
        <dbReference type="ARBA" id="ARBA00004123"/>
    </source>
</evidence>
<evidence type="ECO:0000256" key="3">
    <source>
        <dbReference type="ARBA" id="ARBA00023125"/>
    </source>
</evidence>
<evidence type="ECO:0000256" key="6">
    <source>
        <dbReference type="PROSITE-ProRule" id="PRU00267"/>
    </source>
</evidence>
<keyword evidence="4" id="KW-0804">Transcription</keyword>
<dbReference type="GO" id="GO:0005634">
    <property type="term" value="C:nucleus"/>
    <property type="evidence" value="ECO:0007669"/>
    <property type="project" value="UniProtKB-SubCell"/>
</dbReference>
<keyword evidence="10" id="KW-1185">Reference proteome</keyword>
<evidence type="ECO:0000256" key="4">
    <source>
        <dbReference type="ARBA" id="ARBA00023163"/>
    </source>
</evidence>
<keyword evidence="3 6" id="KW-0238">DNA-binding</keyword>
<dbReference type="Proteomes" id="UP001239445">
    <property type="component" value="Unassembled WGS sequence"/>
</dbReference>
<name>A0AAJ0FDG2_9PEZI</name>
<feature type="DNA-binding region" description="HMG box" evidence="6">
    <location>
        <begin position="207"/>
        <end position="275"/>
    </location>
</feature>
<organism evidence="9 10">
    <name type="scientific">Echria macrotheca</name>
    <dbReference type="NCBI Taxonomy" id="438768"/>
    <lineage>
        <taxon>Eukaryota</taxon>
        <taxon>Fungi</taxon>
        <taxon>Dikarya</taxon>
        <taxon>Ascomycota</taxon>
        <taxon>Pezizomycotina</taxon>
        <taxon>Sordariomycetes</taxon>
        <taxon>Sordariomycetidae</taxon>
        <taxon>Sordariales</taxon>
        <taxon>Schizotheciaceae</taxon>
        <taxon>Echria</taxon>
    </lineage>
</organism>